<evidence type="ECO:0000256" key="9">
    <source>
        <dbReference type="ARBA" id="ARBA00033102"/>
    </source>
</evidence>
<evidence type="ECO:0000256" key="11">
    <source>
        <dbReference type="ARBA" id="ARBA00069173"/>
    </source>
</evidence>
<dbReference type="Proteomes" id="UP000066284">
    <property type="component" value="Chromosome 1"/>
</dbReference>
<dbReference type="FunFam" id="3.20.20.70:FF:000030">
    <property type="entry name" value="Nicotinate-nucleotide pyrophosphorylase, carboxylating"/>
    <property type="match status" value="1"/>
</dbReference>
<organism evidence="16 17">
    <name type="scientific">Candidatus Nitrospira inopinata</name>
    <dbReference type="NCBI Taxonomy" id="1715989"/>
    <lineage>
        <taxon>Bacteria</taxon>
        <taxon>Pseudomonadati</taxon>
        <taxon>Nitrospirota</taxon>
        <taxon>Nitrospiria</taxon>
        <taxon>Nitrospirales</taxon>
        <taxon>Nitrospiraceae</taxon>
        <taxon>Nitrospira</taxon>
    </lineage>
</organism>
<reference evidence="17" key="1">
    <citation type="submission" date="2015-09" db="EMBL/GenBank/DDBJ databases">
        <authorList>
            <person name="Daims H."/>
        </authorList>
    </citation>
    <scope>NUCLEOTIDE SEQUENCE [LARGE SCALE GENOMIC DNA]</scope>
</reference>
<keyword evidence="7 12" id="KW-0328">Glycosyltransferase</keyword>
<dbReference type="GO" id="GO:0009435">
    <property type="term" value="P:NAD+ biosynthetic process"/>
    <property type="evidence" value="ECO:0007669"/>
    <property type="project" value="UniProtKB-UniPathway"/>
</dbReference>
<accession>A0A0S4KUD9</accession>
<evidence type="ECO:0000256" key="10">
    <source>
        <dbReference type="ARBA" id="ARBA00047445"/>
    </source>
</evidence>
<dbReference type="STRING" id="1715989.NITINOP_2729"/>
<evidence type="ECO:0000313" key="17">
    <source>
        <dbReference type="Proteomes" id="UP000066284"/>
    </source>
</evidence>
<evidence type="ECO:0000256" key="5">
    <source>
        <dbReference type="ARBA" id="ARBA00011944"/>
    </source>
</evidence>
<dbReference type="Pfam" id="PF02749">
    <property type="entry name" value="QRPTase_N"/>
    <property type="match status" value="1"/>
</dbReference>
<evidence type="ECO:0000313" key="16">
    <source>
        <dbReference type="EMBL" id="CUQ67701.1"/>
    </source>
</evidence>
<evidence type="ECO:0000256" key="7">
    <source>
        <dbReference type="ARBA" id="ARBA00022676"/>
    </source>
</evidence>
<dbReference type="CDD" id="cd01572">
    <property type="entry name" value="QPRTase"/>
    <property type="match status" value="1"/>
</dbReference>
<dbReference type="PIRSF" id="PIRSF006250">
    <property type="entry name" value="NadC_ModD"/>
    <property type="match status" value="1"/>
</dbReference>
<feature type="domain" description="Quinolinate phosphoribosyl transferase C-terminal" evidence="14">
    <location>
        <begin position="112"/>
        <end position="280"/>
    </location>
</feature>
<name>A0A0S4KUD9_9BACT</name>
<dbReference type="InterPro" id="IPR022412">
    <property type="entry name" value="Quinolinate_PRibosylTrfase_N"/>
</dbReference>
<dbReference type="KEGG" id="nio:NITINOP_2729"/>
<evidence type="ECO:0000256" key="13">
    <source>
        <dbReference type="PIRSR" id="PIRSR006250-1"/>
    </source>
</evidence>
<dbReference type="PANTHER" id="PTHR32179">
    <property type="entry name" value="NICOTINATE-NUCLEOTIDE PYROPHOSPHORYLASE [CARBOXYLATING]"/>
    <property type="match status" value="1"/>
</dbReference>
<evidence type="ECO:0000256" key="6">
    <source>
        <dbReference type="ARBA" id="ARBA00022642"/>
    </source>
</evidence>
<dbReference type="UniPathway" id="UPA00253">
    <property type="reaction ID" value="UER00331"/>
</dbReference>
<protein>
    <recommendedName>
        <fullName evidence="11">Probable nicotinate-nucleotide pyrophosphorylase [carboxylating]</fullName>
        <ecNumber evidence="5">2.4.2.19</ecNumber>
    </recommendedName>
    <alternativeName>
        <fullName evidence="9">Quinolinate phosphoribosyltransferase [decarboxylating]</fullName>
    </alternativeName>
</protein>
<feature type="domain" description="Quinolinate phosphoribosyl transferase N-terminal" evidence="15">
    <location>
        <begin position="25"/>
        <end position="110"/>
    </location>
</feature>
<evidence type="ECO:0000259" key="14">
    <source>
        <dbReference type="Pfam" id="PF01729"/>
    </source>
</evidence>
<evidence type="ECO:0000256" key="2">
    <source>
        <dbReference type="ARBA" id="ARBA00004893"/>
    </source>
</evidence>
<dbReference type="EC" id="2.4.2.19" evidence="5"/>
<evidence type="ECO:0000259" key="15">
    <source>
        <dbReference type="Pfam" id="PF02749"/>
    </source>
</evidence>
<dbReference type="GO" id="GO:0034213">
    <property type="term" value="P:quinolinate catabolic process"/>
    <property type="evidence" value="ECO:0007669"/>
    <property type="project" value="TreeGrafter"/>
</dbReference>
<dbReference type="OrthoDB" id="9782546at2"/>
<feature type="binding site" evidence="13">
    <location>
        <begin position="245"/>
        <end position="247"/>
    </location>
    <ligand>
        <name>substrate</name>
    </ligand>
</feature>
<dbReference type="InterPro" id="IPR013785">
    <property type="entry name" value="Aldolase_TIM"/>
</dbReference>
<dbReference type="GO" id="GO:0005737">
    <property type="term" value="C:cytoplasm"/>
    <property type="evidence" value="ECO:0007669"/>
    <property type="project" value="TreeGrafter"/>
</dbReference>
<feature type="binding site" evidence="13">
    <location>
        <position position="201"/>
    </location>
    <ligand>
        <name>substrate</name>
    </ligand>
</feature>
<keyword evidence="17" id="KW-1185">Reference proteome</keyword>
<dbReference type="Gene3D" id="3.90.1170.20">
    <property type="entry name" value="Quinolinate phosphoribosyl transferase, N-terminal domain"/>
    <property type="match status" value="1"/>
</dbReference>
<dbReference type="RefSeq" id="WP_062486461.1">
    <property type="nucleotide sequence ID" value="NZ_LN885086.1"/>
</dbReference>
<dbReference type="GO" id="GO:0004514">
    <property type="term" value="F:nicotinate-nucleotide diphosphorylase (carboxylating) activity"/>
    <property type="evidence" value="ECO:0007669"/>
    <property type="project" value="UniProtKB-EC"/>
</dbReference>
<dbReference type="InterPro" id="IPR027277">
    <property type="entry name" value="NadC/ModD"/>
</dbReference>
<evidence type="ECO:0000256" key="1">
    <source>
        <dbReference type="ARBA" id="ARBA00003237"/>
    </source>
</evidence>
<feature type="binding site" evidence="13">
    <location>
        <begin position="133"/>
        <end position="135"/>
    </location>
    <ligand>
        <name>substrate</name>
    </ligand>
</feature>
<keyword evidence="8 12" id="KW-0808">Transferase</keyword>
<feature type="binding site" evidence="13">
    <location>
        <position position="167"/>
    </location>
    <ligand>
        <name>substrate</name>
    </ligand>
</feature>
<comment type="subunit">
    <text evidence="4">Hexamer formed by 3 homodimers.</text>
</comment>
<keyword evidence="6" id="KW-0662">Pyridine nucleotide biosynthesis</keyword>
<dbReference type="InterPro" id="IPR002638">
    <property type="entry name" value="Quinolinate_PRibosylTrfase_C"/>
</dbReference>
<comment type="catalytic activity">
    <reaction evidence="10">
        <text>nicotinate beta-D-ribonucleotide + CO2 + diphosphate = quinolinate + 5-phospho-alpha-D-ribose 1-diphosphate + 2 H(+)</text>
        <dbReference type="Rhea" id="RHEA:12733"/>
        <dbReference type="ChEBI" id="CHEBI:15378"/>
        <dbReference type="ChEBI" id="CHEBI:16526"/>
        <dbReference type="ChEBI" id="CHEBI:29959"/>
        <dbReference type="ChEBI" id="CHEBI:33019"/>
        <dbReference type="ChEBI" id="CHEBI:57502"/>
        <dbReference type="ChEBI" id="CHEBI:58017"/>
        <dbReference type="EC" id="2.4.2.19"/>
    </reaction>
</comment>
<evidence type="ECO:0000256" key="12">
    <source>
        <dbReference type="PIRNR" id="PIRNR006250"/>
    </source>
</evidence>
<dbReference type="Gene3D" id="3.20.20.70">
    <property type="entry name" value="Aldolase class I"/>
    <property type="match status" value="1"/>
</dbReference>
<dbReference type="AlphaFoldDB" id="A0A0S4KUD9"/>
<evidence type="ECO:0000256" key="4">
    <source>
        <dbReference type="ARBA" id="ARBA00011218"/>
    </source>
</evidence>
<evidence type="ECO:0000256" key="3">
    <source>
        <dbReference type="ARBA" id="ARBA00009400"/>
    </source>
</evidence>
<dbReference type="EMBL" id="LN885086">
    <property type="protein sequence ID" value="CUQ67701.1"/>
    <property type="molecule type" value="Genomic_DNA"/>
</dbReference>
<gene>
    <name evidence="16" type="primary">nadC</name>
    <name evidence="16" type="ORF">NITINOP_2729</name>
</gene>
<sequence length="291" mass="31049">MTRLPAAEIRRAVRIGLEEDLGQGDVTTRALFPQAVPARAVIIAQEPLVVAGLSAAVQTFLAVDPSLAVTVGRRDGEPAKKGETVLRVTGDGRSILQAERVALNFLQHLSGIATLTRKFCLAVRGYPVRIMDTRKTIPGWRALQKWAVRLGGGVNHRMSLQDGILIKDNHLALLRPARQAVRTACRLAASAEPSAKPIIVEAESLSQVRQALAGKTDIILLDNMSPSLVRRAVRLINGRAIVEVSGGVTLKNVRAMAAAGADRISIGALTHSAPAASFSLILAPLRSRRSS</sequence>
<dbReference type="SUPFAM" id="SSF51690">
    <property type="entry name" value="Nicotinate/Quinolinate PRTase C-terminal domain-like"/>
    <property type="match status" value="1"/>
</dbReference>
<feature type="binding site" evidence="13">
    <location>
        <begin position="266"/>
        <end position="268"/>
    </location>
    <ligand>
        <name>substrate</name>
    </ligand>
</feature>
<comment type="function">
    <text evidence="1">Involved in the catabolism of quinolinic acid (QA).</text>
</comment>
<dbReference type="FunFam" id="3.90.1170.20:FF:000001">
    <property type="entry name" value="Nicotinate-nucleotide diphosphorylase (Carboxylating)"/>
    <property type="match status" value="1"/>
</dbReference>
<dbReference type="InterPro" id="IPR037128">
    <property type="entry name" value="Quinolinate_PRibosylTase_N_sf"/>
</dbReference>
<dbReference type="Pfam" id="PF01729">
    <property type="entry name" value="QRPTase_C"/>
    <property type="match status" value="1"/>
</dbReference>
<comment type="pathway">
    <text evidence="2">Cofactor biosynthesis; NAD(+) biosynthesis; nicotinate D-ribonucleotide from quinolinate: step 1/1.</text>
</comment>
<dbReference type="PANTHER" id="PTHR32179:SF3">
    <property type="entry name" value="NICOTINATE-NUCLEOTIDE PYROPHOSPHORYLASE [CARBOXYLATING]"/>
    <property type="match status" value="1"/>
</dbReference>
<feature type="binding site" evidence="13">
    <location>
        <position position="100"/>
    </location>
    <ligand>
        <name>substrate</name>
    </ligand>
</feature>
<dbReference type="InterPro" id="IPR036068">
    <property type="entry name" value="Nicotinate_pribotase-like_C"/>
</dbReference>
<dbReference type="SUPFAM" id="SSF54675">
    <property type="entry name" value="Nicotinate/Quinolinate PRTase N-terminal domain-like"/>
    <property type="match status" value="1"/>
</dbReference>
<proteinExistence type="inferred from homology"/>
<comment type="similarity">
    <text evidence="3 12">Belongs to the NadC/ModD family.</text>
</comment>
<feature type="binding site" evidence="13">
    <location>
        <position position="222"/>
    </location>
    <ligand>
        <name>substrate</name>
    </ligand>
</feature>
<dbReference type="InterPro" id="IPR004393">
    <property type="entry name" value="NadC"/>
</dbReference>
<evidence type="ECO:0000256" key="8">
    <source>
        <dbReference type="ARBA" id="ARBA00022679"/>
    </source>
</evidence>
<dbReference type="NCBIfam" id="TIGR00078">
    <property type="entry name" value="nadC"/>
    <property type="match status" value="1"/>
</dbReference>
<feature type="binding site" evidence="13">
    <location>
        <position position="157"/>
    </location>
    <ligand>
        <name>substrate</name>
    </ligand>
</feature>